<dbReference type="EMBL" id="RWGY01000007">
    <property type="protein sequence ID" value="TVU37429.1"/>
    <property type="molecule type" value="Genomic_DNA"/>
</dbReference>
<dbReference type="OrthoDB" id="684152at2759"/>
<name>A0A5J9VME3_9POAL</name>
<evidence type="ECO:0000313" key="3">
    <source>
        <dbReference type="Proteomes" id="UP000324897"/>
    </source>
</evidence>
<proteinExistence type="predicted"/>
<dbReference type="InterPro" id="IPR036047">
    <property type="entry name" value="F-box-like_dom_sf"/>
</dbReference>
<accession>A0A5J9VME3</accession>
<feature type="domain" description="F-box" evidence="1">
    <location>
        <begin position="17"/>
        <end position="54"/>
    </location>
</feature>
<dbReference type="InterPro" id="IPR001810">
    <property type="entry name" value="F-box_dom"/>
</dbReference>
<sequence length="200" mass="22105">MALASMGTNVTTIDSVPEDQITEIMLRLPTPAALVHAALVSKSWLRIIADQQFLAKYRKLHPSSPLLGLYVPQEFGGLPSFLMADSNRSASDGDLKRAAEKAFFLGGLESSSEWRLLDSYNGRLLLARGDEALEVYSPLSCERISVCLPEGDFLPESFSACLLRGHGDDAASFRVVSVQHRRDRRDRMVRAIVYDSSTMI</sequence>
<evidence type="ECO:0000259" key="1">
    <source>
        <dbReference type="Pfam" id="PF00646"/>
    </source>
</evidence>
<protein>
    <recommendedName>
        <fullName evidence="1">F-box domain-containing protein</fullName>
    </recommendedName>
</protein>
<dbReference type="Proteomes" id="UP000324897">
    <property type="component" value="Chromosome 4"/>
</dbReference>
<comment type="caution">
    <text evidence="2">The sequence shown here is derived from an EMBL/GenBank/DDBJ whole genome shotgun (WGS) entry which is preliminary data.</text>
</comment>
<dbReference type="PANTHER" id="PTHR33207">
    <property type="entry name" value="F-BOX DOMAIN CONTAINING PROTEIN-RELATED"/>
    <property type="match status" value="1"/>
</dbReference>
<dbReference type="Gramene" id="TVU37429">
    <property type="protein sequence ID" value="TVU37429"/>
    <property type="gene ID" value="EJB05_10743"/>
</dbReference>
<keyword evidence="3" id="KW-1185">Reference proteome</keyword>
<dbReference type="AlphaFoldDB" id="A0A5J9VME3"/>
<feature type="non-terminal residue" evidence="2">
    <location>
        <position position="1"/>
    </location>
</feature>
<gene>
    <name evidence="2" type="ORF">EJB05_10743</name>
</gene>
<reference evidence="2 3" key="1">
    <citation type="journal article" date="2019" name="Sci. Rep.">
        <title>A high-quality genome of Eragrostis curvula grass provides insights into Poaceae evolution and supports new strategies to enhance forage quality.</title>
        <authorList>
            <person name="Carballo J."/>
            <person name="Santos B.A.C.M."/>
            <person name="Zappacosta D."/>
            <person name="Garbus I."/>
            <person name="Selva J.P."/>
            <person name="Gallo C.A."/>
            <person name="Diaz A."/>
            <person name="Albertini E."/>
            <person name="Caccamo M."/>
            <person name="Echenique V."/>
        </authorList>
    </citation>
    <scope>NUCLEOTIDE SEQUENCE [LARGE SCALE GENOMIC DNA]</scope>
    <source>
        <strain evidence="3">cv. Victoria</strain>
        <tissue evidence="2">Leaf</tissue>
    </source>
</reference>
<organism evidence="2 3">
    <name type="scientific">Eragrostis curvula</name>
    <name type="common">weeping love grass</name>
    <dbReference type="NCBI Taxonomy" id="38414"/>
    <lineage>
        <taxon>Eukaryota</taxon>
        <taxon>Viridiplantae</taxon>
        <taxon>Streptophyta</taxon>
        <taxon>Embryophyta</taxon>
        <taxon>Tracheophyta</taxon>
        <taxon>Spermatophyta</taxon>
        <taxon>Magnoliopsida</taxon>
        <taxon>Liliopsida</taxon>
        <taxon>Poales</taxon>
        <taxon>Poaceae</taxon>
        <taxon>PACMAD clade</taxon>
        <taxon>Chloridoideae</taxon>
        <taxon>Eragrostideae</taxon>
        <taxon>Eragrostidinae</taxon>
        <taxon>Eragrostis</taxon>
    </lineage>
</organism>
<dbReference type="Pfam" id="PF00646">
    <property type="entry name" value="F-box"/>
    <property type="match status" value="1"/>
</dbReference>
<dbReference type="SUPFAM" id="SSF81383">
    <property type="entry name" value="F-box domain"/>
    <property type="match status" value="1"/>
</dbReference>
<evidence type="ECO:0000313" key="2">
    <source>
        <dbReference type="EMBL" id="TVU37429.1"/>
    </source>
</evidence>